<dbReference type="CDD" id="cd01104">
    <property type="entry name" value="HTH_MlrA-CarA"/>
    <property type="match status" value="1"/>
</dbReference>
<dbReference type="RefSeq" id="WP_385942786.1">
    <property type="nucleotide sequence ID" value="NZ_JBHSOZ010000010.1"/>
</dbReference>
<evidence type="ECO:0000313" key="6">
    <source>
        <dbReference type="EMBL" id="MFC5714187.1"/>
    </source>
</evidence>
<dbReference type="Pfam" id="PF13411">
    <property type="entry name" value="MerR_1"/>
    <property type="match status" value="1"/>
</dbReference>
<dbReference type="InterPro" id="IPR006158">
    <property type="entry name" value="Cobalamin-bd"/>
</dbReference>
<comment type="caution">
    <text evidence="6">The sequence shown here is derived from an EMBL/GenBank/DDBJ whole genome shotgun (WGS) entry which is preliminary data.</text>
</comment>
<proteinExistence type="predicted"/>
<dbReference type="SMART" id="SM00422">
    <property type="entry name" value="HTH_MERR"/>
    <property type="match status" value="1"/>
</dbReference>
<keyword evidence="1" id="KW-0805">Transcription regulation</keyword>
<sequence>MSQNETGKYNIKAISKMLGIQPGTLRAWERRYHIIEPVRNQAGHRLYTEEHVGTLRWLIDKVEKGFTIGQAVDLFEKEDFQLDSVEGKGNGQVEEFSIKIREALLSFNESEAQALADRAFSIFSIEKVLIEIFTPLLIKVGDLWERNSITAAHEHFASNFIKMKMGNIFQSYRVDAYLPKVLVVCAPDERHELGLLTFTFFLRRKGFDVIYLGTGVPGRDILTVVNQVQPKLFFISCTMVKNLEGALQVVKAVAKKHPNTVTGIGGSAVKGASTNELGNNLLIMDSTIQGWDHWFHDFFQQYRR</sequence>
<evidence type="ECO:0000256" key="3">
    <source>
        <dbReference type="ARBA" id="ARBA00023163"/>
    </source>
</evidence>
<dbReference type="PROSITE" id="PS50937">
    <property type="entry name" value="HTH_MERR_2"/>
    <property type="match status" value="1"/>
</dbReference>
<dbReference type="Gene3D" id="1.10.1660.10">
    <property type="match status" value="1"/>
</dbReference>
<keyword evidence="2" id="KW-0238">DNA-binding</keyword>
<dbReference type="CDD" id="cd02065">
    <property type="entry name" value="B12-binding_like"/>
    <property type="match status" value="1"/>
</dbReference>
<dbReference type="InterPro" id="IPR047057">
    <property type="entry name" value="MerR_fam"/>
</dbReference>
<dbReference type="Gene3D" id="1.10.1240.10">
    <property type="entry name" value="Methionine synthase domain"/>
    <property type="match status" value="1"/>
</dbReference>
<dbReference type="SUPFAM" id="SSF52242">
    <property type="entry name" value="Cobalamin (vitamin B12)-binding domain"/>
    <property type="match status" value="1"/>
</dbReference>
<dbReference type="PANTHER" id="PTHR30204:SF67">
    <property type="entry name" value="HTH-TYPE TRANSCRIPTIONAL REGULATOR MLRA-RELATED"/>
    <property type="match status" value="1"/>
</dbReference>
<dbReference type="InterPro" id="IPR036724">
    <property type="entry name" value="Cobalamin-bd_sf"/>
</dbReference>
<dbReference type="InterPro" id="IPR009061">
    <property type="entry name" value="DNA-bd_dom_put_sf"/>
</dbReference>
<evidence type="ECO:0000256" key="2">
    <source>
        <dbReference type="ARBA" id="ARBA00023125"/>
    </source>
</evidence>
<keyword evidence="7" id="KW-1185">Reference proteome</keyword>
<gene>
    <name evidence="6" type="ORF">ACFPU1_15665</name>
</gene>
<evidence type="ECO:0000256" key="1">
    <source>
        <dbReference type="ARBA" id="ARBA00023015"/>
    </source>
</evidence>
<evidence type="ECO:0000259" key="5">
    <source>
        <dbReference type="PROSITE" id="PS51332"/>
    </source>
</evidence>
<accession>A0ABW0YTV2</accession>
<dbReference type="Gene3D" id="3.40.50.280">
    <property type="entry name" value="Cobalamin-binding domain"/>
    <property type="match status" value="1"/>
</dbReference>
<dbReference type="EMBL" id="JBHSOZ010000010">
    <property type="protein sequence ID" value="MFC5714187.1"/>
    <property type="molecule type" value="Genomic_DNA"/>
</dbReference>
<dbReference type="PANTHER" id="PTHR30204">
    <property type="entry name" value="REDOX-CYCLING DRUG-SENSING TRANSCRIPTIONAL ACTIVATOR SOXR"/>
    <property type="match status" value="1"/>
</dbReference>
<dbReference type="InterPro" id="IPR003759">
    <property type="entry name" value="Cbl-bd_cap"/>
</dbReference>
<protein>
    <submittedName>
        <fullName evidence="6">MerR family transcriptional regulator</fullName>
    </submittedName>
</protein>
<name>A0ABW0YTV2_9BACI</name>
<organism evidence="6 7">
    <name type="scientific">Thalassorhabdus alkalitolerans</name>
    <dbReference type="NCBI Taxonomy" id="2282697"/>
    <lineage>
        <taxon>Bacteria</taxon>
        <taxon>Bacillati</taxon>
        <taxon>Bacillota</taxon>
        <taxon>Bacilli</taxon>
        <taxon>Bacillales</taxon>
        <taxon>Bacillaceae</taxon>
        <taxon>Thalassorhabdus</taxon>
    </lineage>
</organism>
<evidence type="ECO:0000313" key="7">
    <source>
        <dbReference type="Proteomes" id="UP001596142"/>
    </source>
</evidence>
<keyword evidence="3" id="KW-0804">Transcription</keyword>
<dbReference type="Pfam" id="PF02607">
    <property type="entry name" value="B12-binding_2"/>
    <property type="match status" value="1"/>
</dbReference>
<feature type="domain" description="B12-binding" evidence="5">
    <location>
        <begin position="178"/>
        <end position="304"/>
    </location>
</feature>
<dbReference type="PROSITE" id="PS51332">
    <property type="entry name" value="B12_BINDING"/>
    <property type="match status" value="1"/>
</dbReference>
<dbReference type="Pfam" id="PF02310">
    <property type="entry name" value="B12-binding"/>
    <property type="match status" value="1"/>
</dbReference>
<feature type="domain" description="HTH merR-type" evidence="4">
    <location>
        <begin position="8"/>
        <end position="77"/>
    </location>
</feature>
<evidence type="ECO:0000259" key="4">
    <source>
        <dbReference type="PROSITE" id="PS50937"/>
    </source>
</evidence>
<dbReference type="Proteomes" id="UP001596142">
    <property type="component" value="Unassembled WGS sequence"/>
</dbReference>
<dbReference type="InterPro" id="IPR036594">
    <property type="entry name" value="Meth_synthase_dom"/>
</dbReference>
<reference evidence="7" key="1">
    <citation type="journal article" date="2019" name="Int. J. Syst. Evol. Microbiol.">
        <title>The Global Catalogue of Microorganisms (GCM) 10K type strain sequencing project: providing services to taxonomists for standard genome sequencing and annotation.</title>
        <authorList>
            <consortium name="The Broad Institute Genomics Platform"/>
            <consortium name="The Broad Institute Genome Sequencing Center for Infectious Disease"/>
            <person name="Wu L."/>
            <person name="Ma J."/>
        </authorList>
    </citation>
    <scope>NUCLEOTIDE SEQUENCE [LARGE SCALE GENOMIC DNA]</scope>
    <source>
        <strain evidence="7">CECT 7184</strain>
    </source>
</reference>
<dbReference type="InterPro" id="IPR000551">
    <property type="entry name" value="MerR-type_HTH_dom"/>
</dbReference>
<dbReference type="SUPFAM" id="SSF46955">
    <property type="entry name" value="Putative DNA-binding domain"/>
    <property type="match status" value="1"/>
</dbReference>